<feature type="chain" id="PRO_5037608999" description="Outer membrane protein beta-barrel domain-containing protein" evidence="1">
    <location>
        <begin position="24"/>
        <end position="246"/>
    </location>
</feature>
<dbReference type="Gene3D" id="2.40.160.20">
    <property type="match status" value="1"/>
</dbReference>
<evidence type="ECO:0000313" key="3">
    <source>
        <dbReference type="Proteomes" id="UP000598196"/>
    </source>
</evidence>
<proteinExistence type="predicted"/>
<comment type="caution">
    <text evidence="2">The sequence shown here is derived from an EMBL/GenBank/DDBJ whole genome shotgun (WGS) entry which is preliminary data.</text>
</comment>
<feature type="signal peptide" evidence="1">
    <location>
        <begin position="1"/>
        <end position="23"/>
    </location>
</feature>
<keyword evidence="3" id="KW-1185">Reference proteome</keyword>
<dbReference type="OrthoDB" id="6555107at2"/>
<dbReference type="InterPro" id="IPR011250">
    <property type="entry name" value="OMP/PagP_B-barrel"/>
</dbReference>
<evidence type="ECO:0008006" key="4">
    <source>
        <dbReference type="Google" id="ProtNLM"/>
    </source>
</evidence>
<dbReference type="AlphaFoldDB" id="A0A918DCE2"/>
<gene>
    <name evidence="2" type="ORF">GCM10010991_08120</name>
</gene>
<evidence type="ECO:0000256" key="1">
    <source>
        <dbReference type="SAM" id="SignalP"/>
    </source>
</evidence>
<keyword evidence="1" id="KW-0732">Signal</keyword>
<reference evidence="2 3" key="1">
    <citation type="journal article" date="2014" name="Int. J. Syst. Evol. Microbiol.">
        <title>Complete genome sequence of Corynebacterium casei LMG S-19264T (=DSM 44701T), isolated from a smear-ripened cheese.</title>
        <authorList>
            <consortium name="US DOE Joint Genome Institute (JGI-PGF)"/>
            <person name="Walter F."/>
            <person name="Albersmeier A."/>
            <person name="Kalinowski J."/>
            <person name="Ruckert C."/>
        </authorList>
    </citation>
    <scope>NUCLEOTIDE SEQUENCE [LARGE SCALE GENOMIC DNA]</scope>
    <source>
        <strain evidence="2 3">CGMCC 1.7029</strain>
    </source>
</reference>
<accession>A0A918DCE2</accession>
<evidence type="ECO:0000313" key="2">
    <source>
        <dbReference type="EMBL" id="GGO26938.1"/>
    </source>
</evidence>
<dbReference type="SUPFAM" id="SSF56925">
    <property type="entry name" value="OMPA-like"/>
    <property type="match status" value="1"/>
</dbReference>
<organism evidence="2 3">
    <name type="scientific">Gemmobacter aquaticus</name>
    <dbReference type="NCBI Taxonomy" id="490185"/>
    <lineage>
        <taxon>Bacteria</taxon>
        <taxon>Pseudomonadati</taxon>
        <taxon>Pseudomonadota</taxon>
        <taxon>Alphaproteobacteria</taxon>
        <taxon>Rhodobacterales</taxon>
        <taxon>Paracoccaceae</taxon>
        <taxon>Gemmobacter</taxon>
    </lineage>
</organism>
<name>A0A918DCE2_9RHOB</name>
<dbReference type="Proteomes" id="UP000598196">
    <property type="component" value="Unassembled WGS sequence"/>
</dbReference>
<dbReference type="EMBL" id="BMLP01000001">
    <property type="protein sequence ID" value="GGO26938.1"/>
    <property type="molecule type" value="Genomic_DNA"/>
</dbReference>
<protein>
    <recommendedName>
        <fullName evidence="4">Outer membrane protein beta-barrel domain-containing protein</fullName>
    </recommendedName>
</protein>
<sequence length="246" mass="27017">MKLSPIVAVALAGLATGAAPAMAQDRAWEYDATFYLFAPETTTGIEGPNRSIEGTLSFSDALSNLDFAFMGAFGATNGQWSFLADYMYTDLSFENSTPGPVFDGVDTDLTTSIVNVYAAYRVYEDPSVKVDVAAGLRWFDTDTRLSLVPSVSTGLSVDEDWINPLVGMRARFRLADRWSGTVFVDYGGFDGDDETWQAMLTADYAINDSWMIRAGYRYLTADHEVDDGRTMSFTQSGPVIGVTYRF</sequence>